<reference evidence="1" key="1">
    <citation type="submission" date="2022-10" db="EMBL/GenBank/DDBJ databases">
        <title>The WGS of Solirubrobacter ginsenosidimutans DSM 21036.</title>
        <authorList>
            <person name="Jiang Z."/>
        </authorList>
    </citation>
    <scope>NUCLEOTIDE SEQUENCE</scope>
    <source>
        <strain evidence="1">DSM 21036</strain>
    </source>
</reference>
<dbReference type="InterPro" id="IPR012674">
    <property type="entry name" value="Calycin"/>
</dbReference>
<proteinExistence type="predicted"/>
<dbReference type="NCBIfam" id="NF040572">
    <property type="entry name" value="heme_bind_FMP"/>
    <property type="match status" value="1"/>
</dbReference>
<protein>
    <submittedName>
        <fullName evidence="1">Heme-binding protein</fullName>
    </submittedName>
</protein>
<dbReference type="AlphaFoldDB" id="A0A9X3S0I3"/>
<dbReference type="Proteomes" id="UP001149140">
    <property type="component" value="Unassembled WGS sequence"/>
</dbReference>
<accession>A0A9X3S0I3</accession>
<dbReference type="EMBL" id="JAPDOD010000004">
    <property type="protein sequence ID" value="MDA0160127.1"/>
    <property type="molecule type" value="Genomic_DNA"/>
</dbReference>
<keyword evidence="2" id="KW-1185">Reference proteome</keyword>
<dbReference type="RefSeq" id="WP_270038894.1">
    <property type="nucleotide sequence ID" value="NZ_JAPDOD010000004.1"/>
</dbReference>
<gene>
    <name evidence="1" type="ORF">OM076_07630</name>
</gene>
<comment type="caution">
    <text evidence="1">The sequence shown here is derived from an EMBL/GenBank/DDBJ whole genome shotgun (WGS) entry which is preliminary data.</text>
</comment>
<evidence type="ECO:0000313" key="1">
    <source>
        <dbReference type="EMBL" id="MDA0160127.1"/>
    </source>
</evidence>
<evidence type="ECO:0000313" key="2">
    <source>
        <dbReference type="Proteomes" id="UP001149140"/>
    </source>
</evidence>
<dbReference type="SUPFAM" id="SSF50814">
    <property type="entry name" value="Lipocalins"/>
    <property type="match status" value="1"/>
</dbReference>
<name>A0A9X3S0I3_9ACTN</name>
<organism evidence="1 2">
    <name type="scientific">Solirubrobacter ginsenosidimutans</name>
    <dbReference type="NCBI Taxonomy" id="490573"/>
    <lineage>
        <taxon>Bacteria</taxon>
        <taxon>Bacillati</taxon>
        <taxon>Actinomycetota</taxon>
        <taxon>Thermoleophilia</taxon>
        <taxon>Solirubrobacterales</taxon>
        <taxon>Solirubrobacteraceae</taxon>
        <taxon>Solirubrobacter</taxon>
    </lineage>
</organism>
<sequence length="290" mass="30739">MTFRGVSGHAATADSLGPLRDLSGFWEGTGFSLIARPSSDPANEDGFFLELNVLRETIEFTAIASPIFNRGSRQDDIAMYGVTYLHRVTDGTTGGALHIEPGVWLTIPDTTVPASGPTIARLSTIPHGNAFCAVGTALELVPDGPPEIPPANTVPFAIGGSPPPAGTKNPYRAYDLTVESPHRTSPLPLSITQELVDDPNSLGRQALQGQTLSHVTHLFASTTSAADLGNIPFINENANTVSLDSVFSVERVHGLGDTEFLQLQYSQTALLEFGGMCFPHVTVGTLVKAF</sequence>
<dbReference type="InterPro" id="IPR047975">
    <property type="entry name" value="Heme_bind_FMP"/>
</dbReference>